<evidence type="ECO:0000313" key="4">
    <source>
        <dbReference type="Proteomes" id="UP001487740"/>
    </source>
</evidence>
<dbReference type="Pfam" id="PF05729">
    <property type="entry name" value="NACHT"/>
    <property type="match status" value="1"/>
</dbReference>
<keyword evidence="4" id="KW-1185">Reference proteome</keyword>
<feature type="compositionally biased region" description="Basic and acidic residues" evidence="1">
    <location>
        <begin position="724"/>
        <end position="741"/>
    </location>
</feature>
<dbReference type="PANTHER" id="PTHR46312">
    <property type="entry name" value="NACHT DOMAIN-CONTAINING PROTEIN"/>
    <property type="match status" value="1"/>
</dbReference>
<evidence type="ECO:0000259" key="2">
    <source>
        <dbReference type="PROSITE" id="PS50837"/>
    </source>
</evidence>
<feature type="domain" description="NACHT" evidence="2">
    <location>
        <begin position="279"/>
        <end position="400"/>
    </location>
</feature>
<protein>
    <recommendedName>
        <fullName evidence="2">NACHT domain-containing protein</fullName>
    </recommendedName>
</protein>
<feature type="compositionally biased region" description="Basic and acidic residues" evidence="1">
    <location>
        <begin position="748"/>
        <end position="795"/>
    </location>
</feature>
<evidence type="ECO:0000313" key="3">
    <source>
        <dbReference type="EMBL" id="KAK8386562.1"/>
    </source>
</evidence>
<dbReference type="AlphaFoldDB" id="A0AAW0TGB3"/>
<proteinExistence type="predicted"/>
<comment type="caution">
    <text evidence="3">The sequence shown here is derived from an EMBL/GenBank/DDBJ whole genome shotgun (WGS) entry which is preliminary data.</text>
</comment>
<sequence>MSDKCCKFNRDRVNNFLEVGRQDVLFSIFTWGTPNKSDATPLDQYLKQLPPSSTANFPKLSCKQRSFSNIELHQIQSDSTCATFDISFLYKAIKLACENVGDYNDESVWKTPSNIMEYYITAIKDERNNSMHGMRDITTQEFLNTAAKLRTLFHEALRTAKMRYKISDAELNGKIKNINDKLDKAMLEVLGEEDLLSFYIAQLRQDLIQETNKVLRKHFLNSLNIDPMSFLTDTKLKLHVEKVFTEIIVTRASTGVRRYLRYENLIKDARSGPESSQPQILLVEGIAGSGKTTFVTLVTGEWLKDSKDRIVTGLDYYDLLLRIQCRERKITSLNCLLKNEVPDVFLKFRTLILPLIKNCKILILVDGLDESNEDSEKLIDDILTQMKTVKGCTLMFTSRPEGVTSFKNKIPLDYQVSYVKLIGIPEACRVAFVRRYHEEIKHQIGDTQNTEKLVENVQQVLEKEHFRLPLNMVFLTWVYIYDPCAITTTTTQTQLYHNTYQLCLQKLLNRLACNTITRNSDRQTLETDLKQPMGAIQKESLLALWRSRVTFDHEAEVRIRNSCLKQNIPPNELLSAFLTLKANRTHLGTIIQYSAPHKGLQEFYAAMHIATHPKLKTSSASIRSVLQETLGKLDENLGRIQNVLYHVAGMLHLPPNTSTVSETITNEVLDMLFDSGMNVREKWLDLVEDTRGNIAVLHRVAPYFVASIPERHMIEQLEEKLVGQKEKEEQKRQEEERKKKEEEEEREEEMRKKELEEKTGNKKMEVKEEHINVNKKKEEQEKEMKERKEEKGKKKENIEEMEMKEDNYYVKEDGMKKKTMEESYSDKDGNILPVLIGDIRLERLIALLPLLPPCDVCIEFEKDPGLHMESLLSAISRHTCISVTVMSHFKEPDPAVNSDYLMRQVLPR</sequence>
<dbReference type="InterPro" id="IPR027417">
    <property type="entry name" value="P-loop_NTPase"/>
</dbReference>
<dbReference type="EMBL" id="JARAKH010000031">
    <property type="protein sequence ID" value="KAK8386562.1"/>
    <property type="molecule type" value="Genomic_DNA"/>
</dbReference>
<dbReference type="SUPFAM" id="SSF52540">
    <property type="entry name" value="P-loop containing nucleoside triphosphate hydrolases"/>
    <property type="match status" value="1"/>
</dbReference>
<accession>A0AAW0TGB3</accession>
<dbReference type="Proteomes" id="UP001487740">
    <property type="component" value="Unassembled WGS sequence"/>
</dbReference>
<dbReference type="PANTHER" id="PTHR46312:SF2">
    <property type="entry name" value="NUCLEOTIDE-BINDING OLIGOMERIZATION DOMAIN-CONTAINING PROTEIN 2-LIKE"/>
    <property type="match status" value="1"/>
</dbReference>
<reference evidence="3 4" key="1">
    <citation type="submission" date="2023-03" db="EMBL/GenBank/DDBJ databases">
        <title>High-quality genome of Scylla paramamosain provides insights in environmental adaptation.</title>
        <authorList>
            <person name="Zhang L."/>
        </authorList>
    </citation>
    <scope>NUCLEOTIDE SEQUENCE [LARGE SCALE GENOMIC DNA]</scope>
    <source>
        <strain evidence="3">LZ_2023a</strain>
        <tissue evidence="3">Muscle</tissue>
    </source>
</reference>
<evidence type="ECO:0000256" key="1">
    <source>
        <dbReference type="SAM" id="MobiDB-lite"/>
    </source>
</evidence>
<dbReference type="PROSITE" id="PS50837">
    <property type="entry name" value="NACHT"/>
    <property type="match status" value="1"/>
</dbReference>
<dbReference type="Gene3D" id="3.40.50.300">
    <property type="entry name" value="P-loop containing nucleotide triphosphate hydrolases"/>
    <property type="match status" value="1"/>
</dbReference>
<feature type="region of interest" description="Disordered" evidence="1">
    <location>
        <begin position="724"/>
        <end position="795"/>
    </location>
</feature>
<organism evidence="3 4">
    <name type="scientific">Scylla paramamosain</name>
    <name type="common">Mud crab</name>
    <dbReference type="NCBI Taxonomy" id="85552"/>
    <lineage>
        <taxon>Eukaryota</taxon>
        <taxon>Metazoa</taxon>
        <taxon>Ecdysozoa</taxon>
        <taxon>Arthropoda</taxon>
        <taxon>Crustacea</taxon>
        <taxon>Multicrustacea</taxon>
        <taxon>Malacostraca</taxon>
        <taxon>Eumalacostraca</taxon>
        <taxon>Eucarida</taxon>
        <taxon>Decapoda</taxon>
        <taxon>Pleocyemata</taxon>
        <taxon>Brachyura</taxon>
        <taxon>Eubrachyura</taxon>
        <taxon>Portunoidea</taxon>
        <taxon>Portunidae</taxon>
        <taxon>Portuninae</taxon>
        <taxon>Scylla</taxon>
    </lineage>
</organism>
<dbReference type="InterPro" id="IPR007111">
    <property type="entry name" value="NACHT_NTPase"/>
</dbReference>
<name>A0AAW0TGB3_SCYPA</name>
<gene>
    <name evidence="3" type="ORF">O3P69_010890</name>
</gene>